<dbReference type="PANTHER" id="PTHR24379">
    <property type="entry name" value="KRAB AND ZINC FINGER DOMAIN-CONTAINING"/>
    <property type="match status" value="1"/>
</dbReference>
<feature type="compositionally biased region" description="Low complexity" evidence="6">
    <location>
        <begin position="311"/>
        <end position="330"/>
    </location>
</feature>
<feature type="compositionally biased region" description="Polar residues" evidence="6">
    <location>
        <begin position="17"/>
        <end position="43"/>
    </location>
</feature>
<sequence length="767" mass="84610">MDITAANNIVIKKEPSENTSGSSDDGIGLNQTHNTKSESTAPSQPVPLKYISRRGRPPGGGYSMKSHPHYVRFSSLPLASPVDLGRQLSGGSSSTLASHDILKTSGSSSTDSLDIRRFGFTGFDSDKNSFRCDGCDVVFSSRDTYAMHMLLRAKNESCVALPTSAISSNPENPTPREKFERELRQQTMIAALRNQATVMLSKSVTHSDSLASLVRSAGIGRDDAGLTGSCSTDGALTCNSLFSLDAYGLYVDPHQASASAGSLETTTEQLSCRECGEIFTGKDALAMHMMFHTRDDDKETSPSVSWADLRSISSQKQESPWSSASSSPSQCTGQGKRNKREPSAERKIENKTEKGELTAERVAELKQMAIESSLRSSLKTTAAALRQYRRPKSVSQDKPATESAGNRPLSADDVRRFTASAPKTHQELTESTLFRKDCSEDPLKLKIGNKRCFLALEHDTAFDIRCVSRDQKKQKNGYENIFYNLFYRNTKRAHSSNNARAEADASVSDNHVSSASGPQDSDDKSDGSSAHEHVSNADKEDQAADYSKIHTFPYLDAIMSQQAVLVPLGSDNKDDGHETARDKKRSMEENQRAQSSAIDFSIRRRDTSKEGIKQSSWYVSQTNHDNANTESHKDSTGADLLSTTNTKTNRFRNHGNPFSQYQNLNCSELNQMENPGHRLGKKQQTVSRLGMGSGSIHQENEPRNWTEESSNRVGEARYCPHCEILFLDVTLFHLHMGLHNVNNPWQCNTCGLVCTGRLDFNIHVLHY</sequence>
<dbReference type="EMBL" id="CAJHNH020004513">
    <property type="protein sequence ID" value="CAG5131192.1"/>
    <property type="molecule type" value="Genomic_DNA"/>
</dbReference>
<dbReference type="SUPFAM" id="SSF57667">
    <property type="entry name" value="beta-beta-alpha zinc fingers"/>
    <property type="match status" value="2"/>
</dbReference>
<keyword evidence="3 5" id="KW-0863">Zinc-finger</keyword>
<dbReference type="Proteomes" id="UP000678393">
    <property type="component" value="Unassembled WGS sequence"/>
</dbReference>
<dbReference type="PROSITE" id="PS50157">
    <property type="entry name" value="ZINC_FINGER_C2H2_2"/>
    <property type="match status" value="1"/>
</dbReference>
<dbReference type="PROSITE" id="PS00028">
    <property type="entry name" value="ZINC_FINGER_C2H2_1"/>
    <property type="match status" value="2"/>
</dbReference>
<dbReference type="PANTHER" id="PTHR24379:SF121">
    <property type="entry name" value="C2H2-TYPE DOMAIN-CONTAINING PROTEIN"/>
    <property type="match status" value="1"/>
</dbReference>
<dbReference type="SMART" id="SM00355">
    <property type="entry name" value="ZnF_C2H2"/>
    <property type="match status" value="4"/>
</dbReference>
<name>A0A8S3ZTX1_9EUPU</name>
<feature type="compositionally biased region" description="Polar residues" evidence="6">
    <location>
        <begin position="613"/>
        <end position="629"/>
    </location>
</feature>
<keyword evidence="2" id="KW-0677">Repeat</keyword>
<organism evidence="8 9">
    <name type="scientific">Candidula unifasciata</name>
    <dbReference type="NCBI Taxonomy" id="100452"/>
    <lineage>
        <taxon>Eukaryota</taxon>
        <taxon>Metazoa</taxon>
        <taxon>Spiralia</taxon>
        <taxon>Lophotrochozoa</taxon>
        <taxon>Mollusca</taxon>
        <taxon>Gastropoda</taxon>
        <taxon>Heterobranchia</taxon>
        <taxon>Euthyneura</taxon>
        <taxon>Panpulmonata</taxon>
        <taxon>Eupulmonata</taxon>
        <taxon>Stylommatophora</taxon>
        <taxon>Helicina</taxon>
        <taxon>Helicoidea</taxon>
        <taxon>Geomitridae</taxon>
        <taxon>Candidula</taxon>
    </lineage>
</organism>
<feature type="region of interest" description="Disordered" evidence="6">
    <location>
        <begin position="386"/>
        <end position="413"/>
    </location>
</feature>
<evidence type="ECO:0000256" key="6">
    <source>
        <dbReference type="SAM" id="MobiDB-lite"/>
    </source>
</evidence>
<gene>
    <name evidence="8" type="ORF">CUNI_LOCUS16750</name>
</gene>
<feature type="domain" description="C2H2-type" evidence="7">
    <location>
        <begin position="270"/>
        <end position="297"/>
    </location>
</feature>
<evidence type="ECO:0000256" key="2">
    <source>
        <dbReference type="ARBA" id="ARBA00022737"/>
    </source>
</evidence>
<evidence type="ECO:0000256" key="1">
    <source>
        <dbReference type="ARBA" id="ARBA00022723"/>
    </source>
</evidence>
<evidence type="ECO:0000256" key="4">
    <source>
        <dbReference type="ARBA" id="ARBA00022833"/>
    </source>
</evidence>
<evidence type="ECO:0000259" key="7">
    <source>
        <dbReference type="PROSITE" id="PS50157"/>
    </source>
</evidence>
<evidence type="ECO:0000256" key="5">
    <source>
        <dbReference type="PROSITE-ProRule" id="PRU00042"/>
    </source>
</evidence>
<feature type="region of interest" description="Disordered" evidence="6">
    <location>
        <begin position="295"/>
        <end position="355"/>
    </location>
</feature>
<feature type="region of interest" description="Disordered" evidence="6">
    <location>
        <begin position="568"/>
        <end position="639"/>
    </location>
</feature>
<keyword evidence="1" id="KW-0479">Metal-binding</keyword>
<dbReference type="InterPro" id="IPR013087">
    <property type="entry name" value="Znf_C2H2_type"/>
</dbReference>
<keyword evidence="9" id="KW-1185">Reference proteome</keyword>
<reference evidence="8" key="1">
    <citation type="submission" date="2021-04" db="EMBL/GenBank/DDBJ databases">
        <authorList>
            <consortium name="Molecular Ecology Group"/>
        </authorList>
    </citation>
    <scope>NUCLEOTIDE SEQUENCE</scope>
</reference>
<feature type="compositionally biased region" description="Polar residues" evidence="6">
    <location>
        <begin position="507"/>
        <end position="519"/>
    </location>
</feature>
<feature type="compositionally biased region" description="Basic and acidic residues" evidence="6">
    <location>
        <begin position="601"/>
        <end position="612"/>
    </location>
</feature>
<dbReference type="GO" id="GO:0008270">
    <property type="term" value="F:zinc ion binding"/>
    <property type="evidence" value="ECO:0007669"/>
    <property type="project" value="UniProtKB-KW"/>
</dbReference>
<feature type="compositionally biased region" description="Basic and acidic residues" evidence="6">
    <location>
        <begin position="571"/>
        <end position="591"/>
    </location>
</feature>
<evidence type="ECO:0000256" key="3">
    <source>
        <dbReference type="ARBA" id="ARBA00022771"/>
    </source>
</evidence>
<feature type="region of interest" description="Disordered" evidence="6">
    <location>
        <begin position="496"/>
        <end position="542"/>
    </location>
</feature>
<proteinExistence type="predicted"/>
<dbReference type="InterPro" id="IPR036236">
    <property type="entry name" value="Znf_C2H2_sf"/>
</dbReference>
<keyword evidence="4" id="KW-0862">Zinc</keyword>
<feature type="region of interest" description="Disordered" evidence="6">
    <location>
        <begin position="1"/>
        <end position="62"/>
    </location>
</feature>
<feature type="compositionally biased region" description="Basic and acidic residues" evidence="6">
    <location>
        <begin position="521"/>
        <end position="542"/>
    </location>
</feature>
<protein>
    <recommendedName>
        <fullName evidence="7">C2H2-type domain-containing protein</fullName>
    </recommendedName>
</protein>
<feature type="compositionally biased region" description="Basic and acidic residues" evidence="6">
    <location>
        <begin position="340"/>
        <end position="355"/>
    </location>
</feature>
<dbReference type="Pfam" id="PF00096">
    <property type="entry name" value="zf-C2H2"/>
    <property type="match status" value="2"/>
</dbReference>
<evidence type="ECO:0000313" key="8">
    <source>
        <dbReference type="EMBL" id="CAG5131192.1"/>
    </source>
</evidence>
<evidence type="ECO:0000313" key="9">
    <source>
        <dbReference type="Proteomes" id="UP000678393"/>
    </source>
</evidence>
<dbReference type="AlphaFoldDB" id="A0A8S3ZTX1"/>
<accession>A0A8S3ZTX1</accession>
<dbReference type="OrthoDB" id="5576026at2759"/>
<comment type="caution">
    <text evidence="8">The sequence shown here is derived from an EMBL/GenBank/DDBJ whole genome shotgun (WGS) entry which is preliminary data.</text>
</comment>